<feature type="signal peptide" evidence="6">
    <location>
        <begin position="1"/>
        <end position="18"/>
    </location>
</feature>
<name>A0ABT8X6P1_9FLAO</name>
<evidence type="ECO:0000256" key="1">
    <source>
        <dbReference type="ARBA" id="ARBA00004442"/>
    </source>
</evidence>
<comment type="caution">
    <text evidence="7">The sequence shown here is derived from an EMBL/GenBank/DDBJ whole genome shotgun (WGS) entry which is preliminary data.</text>
</comment>
<keyword evidence="6" id="KW-0732">Signal</keyword>
<feature type="chain" id="PRO_5045133956" evidence="6">
    <location>
        <begin position="19"/>
        <end position="468"/>
    </location>
</feature>
<keyword evidence="8" id="KW-1185">Reference proteome</keyword>
<sequence length="468" mass="53446">MKILFNCCIFFFSLSIVAQDTLIDSLSFQEYMGYVKQHHPLVKQANLTLNAGEANLLKAKGGFDPKVEVDFNRKKFKNTEYYNELNATFKVPTWYGVEFKANFEQNSGAFLSRDLSVPDDGLYSAGVSVSLAQGLLINDRMASLKKARFFREQSKADRDLLVNNVLFEAGMAYTEWLEAANEERIFSNFLENANTRFLAVKRSAETGQLATIDSVEAKIALQNRQLSFEAAKLKRIKAALKASNYLWIQGIPLEIEETIFPSKPSVDDLNMSLMIEQSLIDSLTLDNHPKLRSLENKIKALKIDRNLKMNKLLPKLDLQYNFLSEDYEPLQNFNTANYKAFLNFSVPLFLRKERGDLKLAKLKLQDVNYERTSQMLTIKNKISAINNEMASLDKQEGIVNNVVANYQVLLKGEERKFFLGESSLFLINSRERSLIDAQLKENNIIIKRLESSIQFFNTLGLSPVDNIR</sequence>
<evidence type="ECO:0000256" key="2">
    <source>
        <dbReference type="ARBA" id="ARBA00022452"/>
    </source>
</evidence>
<keyword evidence="5" id="KW-0998">Cell outer membrane</keyword>
<protein>
    <submittedName>
        <fullName evidence="7">TolC family protein</fullName>
    </submittedName>
</protein>
<dbReference type="Gene3D" id="1.20.1600.10">
    <property type="entry name" value="Outer membrane efflux proteins (OEP)"/>
    <property type="match status" value="1"/>
</dbReference>
<evidence type="ECO:0000256" key="3">
    <source>
        <dbReference type="ARBA" id="ARBA00022692"/>
    </source>
</evidence>
<evidence type="ECO:0000313" key="8">
    <source>
        <dbReference type="Proteomes" id="UP001176891"/>
    </source>
</evidence>
<organism evidence="7 8">
    <name type="scientific">Flavivirga amylovorans</name>
    <dbReference type="NCBI Taxonomy" id="870486"/>
    <lineage>
        <taxon>Bacteria</taxon>
        <taxon>Pseudomonadati</taxon>
        <taxon>Bacteroidota</taxon>
        <taxon>Flavobacteriia</taxon>
        <taxon>Flavobacteriales</taxon>
        <taxon>Flavobacteriaceae</taxon>
        <taxon>Flavivirga</taxon>
    </lineage>
</organism>
<evidence type="ECO:0000313" key="7">
    <source>
        <dbReference type="EMBL" id="MDO5989214.1"/>
    </source>
</evidence>
<reference evidence="7" key="1">
    <citation type="submission" date="2023-07" db="EMBL/GenBank/DDBJ databases">
        <title>Two novel species in the genus Flavivirga.</title>
        <authorList>
            <person name="Kwon K."/>
        </authorList>
    </citation>
    <scope>NUCLEOTIDE SEQUENCE</scope>
    <source>
        <strain evidence="7">KACC 14157</strain>
    </source>
</reference>
<gene>
    <name evidence="7" type="ORF">Q4Q39_17555</name>
</gene>
<evidence type="ECO:0000256" key="5">
    <source>
        <dbReference type="ARBA" id="ARBA00023237"/>
    </source>
</evidence>
<comment type="subcellular location">
    <subcellularLocation>
        <location evidence="1">Cell outer membrane</location>
    </subcellularLocation>
</comment>
<dbReference type="SUPFAM" id="SSF56954">
    <property type="entry name" value="Outer membrane efflux proteins (OEP)"/>
    <property type="match status" value="1"/>
</dbReference>
<evidence type="ECO:0000256" key="4">
    <source>
        <dbReference type="ARBA" id="ARBA00023136"/>
    </source>
</evidence>
<keyword evidence="3" id="KW-0812">Transmembrane</keyword>
<dbReference type="InterPro" id="IPR051906">
    <property type="entry name" value="TolC-like"/>
</dbReference>
<keyword evidence="2" id="KW-1134">Transmembrane beta strand</keyword>
<accession>A0ABT8X6P1</accession>
<proteinExistence type="predicted"/>
<dbReference type="PANTHER" id="PTHR30026:SF20">
    <property type="entry name" value="OUTER MEMBRANE PROTEIN TOLC"/>
    <property type="match status" value="1"/>
</dbReference>
<evidence type="ECO:0000256" key="6">
    <source>
        <dbReference type="SAM" id="SignalP"/>
    </source>
</evidence>
<dbReference type="PANTHER" id="PTHR30026">
    <property type="entry name" value="OUTER MEMBRANE PROTEIN TOLC"/>
    <property type="match status" value="1"/>
</dbReference>
<keyword evidence="4" id="KW-0472">Membrane</keyword>
<dbReference type="EMBL" id="JAUOEM010000006">
    <property type="protein sequence ID" value="MDO5989214.1"/>
    <property type="molecule type" value="Genomic_DNA"/>
</dbReference>
<dbReference type="Proteomes" id="UP001176891">
    <property type="component" value="Unassembled WGS sequence"/>
</dbReference>
<dbReference type="RefSeq" id="WP_303283866.1">
    <property type="nucleotide sequence ID" value="NZ_BAABCZ010000012.1"/>
</dbReference>